<accession>A0A132NZ71</accession>
<evidence type="ECO:0000256" key="1">
    <source>
        <dbReference type="SAM" id="MobiDB-lite"/>
    </source>
</evidence>
<reference evidence="2 3" key="1">
    <citation type="journal article" date="2015" name="Mol. Biochem. Parasitol.">
        <title>Identification of polymorphic genes for use in assemblage B genotyping assays through comparative genomics of multiple assemblage B Giardia duodenalis isolates.</title>
        <authorList>
            <person name="Wielinga C."/>
            <person name="Thompson R.C."/>
            <person name="Monis P."/>
            <person name="Ryan U."/>
        </authorList>
    </citation>
    <scope>NUCLEOTIDE SEQUENCE [LARGE SCALE GENOMIC DNA]</scope>
    <source>
        <strain evidence="2 3">BAH15c1</strain>
    </source>
</reference>
<dbReference type="Proteomes" id="UP000070089">
    <property type="component" value="Unassembled WGS sequence"/>
</dbReference>
<protein>
    <submittedName>
        <fullName evidence="2">Uncharacterized protein</fullName>
    </submittedName>
</protein>
<organism evidence="2 3">
    <name type="scientific">Giardia duodenalis assemblage B</name>
    <dbReference type="NCBI Taxonomy" id="1394984"/>
    <lineage>
        <taxon>Eukaryota</taxon>
        <taxon>Metamonada</taxon>
        <taxon>Diplomonadida</taxon>
        <taxon>Hexamitidae</taxon>
        <taxon>Giardiinae</taxon>
        <taxon>Giardia</taxon>
    </lineage>
</organism>
<proteinExistence type="predicted"/>
<feature type="region of interest" description="Disordered" evidence="1">
    <location>
        <begin position="181"/>
        <end position="250"/>
    </location>
</feature>
<dbReference type="EMBL" id="JXTI01000009">
    <property type="protein sequence ID" value="KWX15376.1"/>
    <property type="molecule type" value="Genomic_DNA"/>
</dbReference>
<evidence type="ECO:0000313" key="2">
    <source>
        <dbReference type="EMBL" id="KWX15376.1"/>
    </source>
</evidence>
<feature type="compositionally biased region" description="Low complexity" evidence="1">
    <location>
        <begin position="194"/>
        <end position="207"/>
    </location>
</feature>
<dbReference type="VEuPathDB" id="GiardiaDB:QR46_0576"/>
<sequence>MIGGSTSQTSLHNRLDSLNELTHAASSPCICGNRECSDPIVQIPRRNIDSSTAWKAAYLSKSTTDLQSLNQRKNPSDLKWYDNTYENRKNSKAFVTPIFRRQLPYLQPPGPLPAYNEAIPHQTSYQREFTPTIAMRARSEKLVDPALLESPLHKSFTSVQLKTVVRPFTAVPIDYSAEYSRDQRSHVTELNTDSTSSASVQSSHNQSPAVSKKKSPFDELFDRTYFKPAGVSGPRGADSGFWPANTRRKH</sequence>
<gene>
    <name evidence="2" type="ORF">QR46_0576</name>
</gene>
<comment type="caution">
    <text evidence="2">The sequence shown here is derived from an EMBL/GenBank/DDBJ whole genome shotgun (WGS) entry which is preliminary data.</text>
</comment>
<feature type="compositionally biased region" description="Basic and acidic residues" evidence="1">
    <location>
        <begin position="215"/>
        <end position="225"/>
    </location>
</feature>
<dbReference type="AlphaFoldDB" id="A0A132NZ71"/>
<dbReference type="OrthoDB" id="10251796at2759"/>
<evidence type="ECO:0000313" key="3">
    <source>
        <dbReference type="Proteomes" id="UP000070089"/>
    </source>
</evidence>
<name>A0A132NZ71_GIAIN</name>